<dbReference type="EMBL" id="FXWG01000004">
    <property type="protein sequence ID" value="SMQ75856.1"/>
    <property type="molecule type" value="Genomic_DNA"/>
</dbReference>
<dbReference type="Proteomes" id="UP000194420">
    <property type="component" value="Unassembled WGS sequence"/>
</dbReference>
<name>A0A1Y6FNH2_9SPHN</name>
<feature type="transmembrane region" description="Helical" evidence="1">
    <location>
        <begin position="91"/>
        <end position="110"/>
    </location>
</feature>
<reference evidence="3" key="1">
    <citation type="submission" date="2017-04" db="EMBL/GenBank/DDBJ databases">
        <authorList>
            <person name="Varghese N."/>
            <person name="Submissions S."/>
        </authorList>
    </citation>
    <scope>NUCLEOTIDE SEQUENCE [LARGE SCALE GENOMIC DNA]</scope>
</reference>
<dbReference type="PANTHER" id="PTHR33979:SF2">
    <property type="entry name" value="PEPTIDASE M50B-LIKE-DOMAIN-CONTAINING PROTEIN"/>
    <property type="match status" value="1"/>
</dbReference>
<dbReference type="RefSeq" id="WP_086438892.1">
    <property type="nucleotide sequence ID" value="NZ_FXWG01000004.1"/>
</dbReference>
<proteinExistence type="predicted"/>
<feature type="transmembrane region" description="Helical" evidence="1">
    <location>
        <begin position="214"/>
        <end position="237"/>
    </location>
</feature>
<sequence>MIQPVAPGSPAEQLGRLFLAGVLVVFLPQLPLGNFLVYPFTILTTWFHEMGHGLTAMLLGNDFHRLVIFPSGSGYAETLYPGGEPGGLTRALVAAGGPLGPVVIGAALILASSREKWWKPALFALAGILVLSALIWVRSAVGLTVLPLVAAALGWIAIKGPPWLDRFSLQFLGVLAAMSMLRDWDYLFSCRAVIGGQFMLSDTCAMEEALALPYWVWAVLIIAASAAIIGLSLKYALAQPAGRASRLRR</sequence>
<keyword evidence="1" id="KW-1133">Transmembrane helix</keyword>
<keyword evidence="1" id="KW-0472">Membrane</keyword>
<dbReference type="AlphaFoldDB" id="A0A1Y6FNH2"/>
<protein>
    <submittedName>
        <fullName evidence="2">Peptidase M50B-like</fullName>
    </submittedName>
</protein>
<dbReference type="InterPro" id="IPR049500">
    <property type="entry name" value="Peptidase_M50B-like"/>
</dbReference>
<dbReference type="OrthoDB" id="7425566at2"/>
<feature type="transmembrane region" description="Helical" evidence="1">
    <location>
        <begin position="117"/>
        <end position="135"/>
    </location>
</feature>
<dbReference type="PANTHER" id="PTHR33979">
    <property type="entry name" value="OS02G0221600 PROTEIN"/>
    <property type="match status" value="1"/>
</dbReference>
<evidence type="ECO:0000313" key="3">
    <source>
        <dbReference type="Proteomes" id="UP000194420"/>
    </source>
</evidence>
<dbReference type="Pfam" id="PF13398">
    <property type="entry name" value="Peptidase_M50B"/>
    <property type="match status" value="1"/>
</dbReference>
<organism evidence="2 3">
    <name type="scientific">Altererythrobacter xiamenensis</name>
    <dbReference type="NCBI Taxonomy" id="1316679"/>
    <lineage>
        <taxon>Bacteria</taxon>
        <taxon>Pseudomonadati</taxon>
        <taxon>Pseudomonadota</taxon>
        <taxon>Alphaproteobacteria</taxon>
        <taxon>Sphingomonadales</taxon>
        <taxon>Erythrobacteraceae</taxon>
        <taxon>Altererythrobacter</taxon>
    </lineage>
</organism>
<keyword evidence="1" id="KW-0812">Transmembrane</keyword>
<evidence type="ECO:0000256" key="1">
    <source>
        <dbReference type="SAM" id="Phobius"/>
    </source>
</evidence>
<gene>
    <name evidence="2" type="ORF">SAMN06297468_3006</name>
</gene>
<evidence type="ECO:0000313" key="2">
    <source>
        <dbReference type="EMBL" id="SMQ75856.1"/>
    </source>
</evidence>
<feature type="transmembrane region" description="Helical" evidence="1">
    <location>
        <begin position="141"/>
        <end position="158"/>
    </location>
</feature>
<accession>A0A1Y6FNH2</accession>
<keyword evidence="3" id="KW-1185">Reference proteome</keyword>
<feature type="transmembrane region" description="Helical" evidence="1">
    <location>
        <begin position="17"/>
        <end position="40"/>
    </location>
</feature>